<comment type="caution">
    <text evidence="1">The sequence shown here is derived from an EMBL/GenBank/DDBJ whole genome shotgun (WGS) entry which is preliminary data.</text>
</comment>
<dbReference type="AlphaFoldDB" id="A0A0F3IMT2"/>
<evidence type="ECO:0000313" key="1">
    <source>
        <dbReference type="EMBL" id="KJV08021.1"/>
    </source>
</evidence>
<keyword evidence="2" id="KW-1185">Reference proteome</keyword>
<evidence type="ECO:0008006" key="3">
    <source>
        <dbReference type="Google" id="ProtNLM"/>
    </source>
</evidence>
<gene>
    <name evidence="1" type="ORF">VZ94_01010</name>
</gene>
<reference evidence="1 2" key="2">
    <citation type="journal article" date="2016" name="Microb. Ecol.">
        <title>Genome Characteristics of a Novel Type I Methanotroph (Sn10-6) Isolated from a Flooded Indian Rice Field.</title>
        <authorList>
            <person name="Rahalkar M.C."/>
            <person name="Pandit P.S."/>
            <person name="Dhakephalkar P.K."/>
            <person name="Pore S."/>
            <person name="Arora P."/>
            <person name="Kapse N."/>
        </authorList>
    </citation>
    <scope>NUCLEOTIDE SEQUENCE [LARGE SCALE GENOMIC DNA]</scope>
    <source>
        <strain evidence="1 2">Sn10-6</strain>
    </source>
</reference>
<dbReference type="Proteomes" id="UP000033684">
    <property type="component" value="Unassembled WGS sequence"/>
</dbReference>
<dbReference type="RefSeq" id="WP_045777792.1">
    <property type="nucleotide sequence ID" value="NZ_LAJX01000007.1"/>
</dbReference>
<protein>
    <recommendedName>
        <fullName evidence="3">DUF551 domain-containing protein</fullName>
    </recommendedName>
</protein>
<proteinExistence type="predicted"/>
<organism evidence="1 2">
    <name type="scientific">Methylocucumis oryzae</name>
    <dbReference type="NCBI Taxonomy" id="1632867"/>
    <lineage>
        <taxon>Bacteria</taxon>
        <taxon>Pseudomonadati</taxon>
        <taxon>Pseudomonadota</taxon>
        <taxon>Gammaproteobacteria</taxon>
        <taxon>Methylococcales</taxon>
        <taxon>Methylococcaceae</taxon>
        <taxon>Methylocucumis</taxon>
    </lineage>
</organism>
<name>A0A0F3IMT2_9GAMM</name>
<reference evidence="2" key="1">
    <citation type="submission" date="2015-03" db="EMBL/GenBank/DDBJ databases">
        <title>Draft genome sequence of a novel methanotroph (Sn10-6) isolated from flooded ricefield rhizosphere in India.</title>
        <authorList>
            <person name="Pandit P.S."/>
            <person name="Pore S.D."/>
            <person name="Arora P."/>
            <person name="Kapse N.G."/>
            <person name="Dhakephalkar P.K."/>
            <person name="Rahalkar M.C."/>
        </authorList>
    </citation>
    <scope>NUCLEOTIDE SEQUENCE [LARGE SCALE GENOMIC DNA]</scope>
    <source>
        <strain evidence="2">Sn10-6</strain>
    </source>
</reference>
<dbReference type="EMBL" id="LAJX01000007">
    <property type="protein sequence ID" value="KJV08021.1"/>
    <property type="molecule type" value="Genomic_DNA"/>
</dbReference>
<sequence length="129" mass="14979">MNKLEDFENPNNWTRPYNHKGDLLAEHCLYKPKLKANTEFRDLLSMSWIDAKKETPKILNSVNHSDNVWGWDGHNIMVVAYFIDEDGGHWANAYGNVWGDAEFDDDYDIKAWQPIEIPLPPNNNSLFGK</sequence>
<evidence type="ECO:0000313" key="2">
    <source>
        <dbReference type="Proteomes" id="UP000033684"/>
    </source>
</evidence>
<accession>A0A0F3IMT2</accession>